<dbReference type="EMBL" id="VFOQ01000001">
    <property type="protein sequence ID" value="TQL61720.1"/>
    <property type="molecule type" value="Genomic_DNA"/>
</dbReference>
<keyword evidence="3 7" id="KW-0812">Transmembrane</keyword>
<evidence type="ECO:0000256" key="6">
    <source>
        <dbReference type="SAM" id="MobiDB-lite"/>
    </source>
</evidence>
<dbReference type="Pfam" id="PF13396">
    <property type="entry name" value="PLDc_N"/>
    <property type="match status" value="1"/>
</dbReference>
<dbReference type="OrthoDB" id="3298527at2"/>
<evidence type="ECO:0000313" key="10">
    <source>
        <dbReference type="Proteomes" id="UP000319514"/>
    </source>
</evidence>
<comment type="caution">
    <text evidence="9">The sequence shown here is derived from an EMBL/GenBank/DDBJ whole genome shotgun (WGS) entry which is preliminary data.</text>
</comment>
<evidence type="ECO:0000256" key="1">
    <source>
        <dbReference type="ARBA" id="ARBA00004651"/>
    </source>
</evidence>
<gene>
    <name evidence="9" type="ORF">FB474_3139</name>
</gene>
<protein>
    <submittedName>
        <fullName evidence="9">Phospholipase D-like protein</fullName>
    </submittedName>
</protein>
<evidence type="ECO:0000256" key="3">
    <source>
        <dbReference type="ARBA" id="ARBA00022692"/>
    </source>
</evidence>
<evidence type="ECO:0000259" key="8">
    <source>
        <dbReference type="Pfam" id="PF13396"/>
    </source>
</evidence>
<dbReference type="InterPro" id="IPR027379">
    <property type="entry name" value="CLS_N"/>
</dbReference>
<reference evidence="9 10" key="1">
    <citation type="submission" date="2019-06" db="EMBL/GenBank/DDBJ databases">
        <title>Sequencing the genomes of 1000 actinobacteria strains.</title>
        <authorList>
            <person name="Klenk H.-P."/>
        </authorList>
    </citation>
    <scope>NUCLEOTIDE SEQUENCE [LARGE SCALE GENOMIC DNA]</scope>
    <source>
        <strain evidence="9 10">DSM 18082</strain>
    </source>
</reference>
<evidence type="ECO:0000256" key="2">
    <source>
        <dbReference type="ARBA" id="ARBA00022475"/>
    </source>
</evidence>
<organism evidence="9 10">
    <name type="scientific">Oryzihumus leptocrescens</name>
    <dbReference type="NCBI Taxonomy" id="297536"/>
    <lineage>
        <taxon>Bacteria</taxon>
        <taxon>Bacillati</taxon>
        <taxon>Actinomycetota</taxon>
        <taxon>Actinomycetes</taxon>
        <taxon>Micrococcales</taxon>
        <taxon>Intrasporangiaceae</taxon>
        <taxon>Oryzihumus</taxon>
    </lineage>
</organism>
<evidence type="ECO:0000256" key="7">
    <source>
        <dbReference type="SAM" id="Phobius"/>
    </source>
</evidence>
<evidence type="ECO:0000256" key="5">
    <source>
        <dbReference type="ARBA" id="ARBA00023136"/>
    </source>
</evidence>
<feature type="domain" description="Cardiolipin synthase N-terminal" evidence="8">
    <location>
        <begin position="12"/>
        <end position="57"/>
    </location>
</feature>
<dbReference type="RefSeq" id="WP_141789465.1">
    <property type="nucleotide sequence ID" value="NZ_BAAAKX010000012.1"/>
</dbReference>
<feature type="region of interest" description="Disordered" evidence="6">
    <location>
        <begin position="61"/>
        <end position="88"/>
    </location>
</feature>
<dbReference type="GO" id="GO:0005886">
    <property type="term" value="C:plasma membrane"/>
    <property type="evidence" value="ECO:0007669"/>
    <property type="project" value="UniProtKB-SubCell"/>
</dbReference>
<comment type="subcellular location">
    <subcellularLocation>
        <location evidence="1">Cell membrane</location>
        <topology evidence="1">Multi-pass membrane protein</topology>
    </subcellularLocation>
</comment>
<keyword evidence="2" id="KW-1003">Cell membrane</keyword>
<evidence type="ECO:0000256" key="4">
    <source>
        <dbReference type="ARBA" id="ARBA00022989"/>
    </source>
</evidence>
<keyword evidence="4 7" id="KW-1133">Transmembrane helix</keyword>
<keyword evidence="5 7" id="KW-0472">Membrane</keyword>
<feature type="transmembrane region" description="Helical" evidence="7">
    <location>
        <begin position="35"/>
        <end position="55"/>
    </location>
</feature>
<dbReference type="Proteomes" id="UP000319514">
    <property type="component" value="Unassembled WGS sequence"/>
</dbReference>
<proteinExistence type="predicted"/>
<sequence length="88" mass="9676">MTRVLLPLLGLALTIYAVIDCIQTDQEAQRNLPKLAWVVLILLFPPIGAIAWFVAGRPRRGYGDRGRGPGRPGTPLGPDDDPDFLRNL</sequence>
<dbReference type="AlphaFoldDB" id="A0A542ZNE4"/>
<evidence type="ECO:0000313" key="9">
    <source>
        <dbReference type="EMBL" id="TQL61720.1"/>
    </source>
</evidence>
<name>A0A542ZNE4_9MICO</name>
<keyword evidence="10" id="KW-1185">Reference proteome</keyword>
<accession>A0A542ZNE4</accession>